<evidence type="ECO:0000256" key="4">
    <source>
        <dbReference type="ARBA" id="ARBA00022491"/>
    </source>
</evidence>
<evidence type="ECO:0000256" key="10">
    <source>
        <dbReference type="ARBA" id="ARBA00023163"/>
    </source>
</evidence>
<feature type="coiled-coil region" evidence="13">
    <location>
        <begin position="3"/>
        <end position="52"/>
    </location>
</feature>
<evidence type="ECO:0000259" key="15">
    <source>
        <dbReference type="PROSITE" id="PS50103"/>
    </source>
</evidence>
<accession>A0AA88I6W0</accession>
<evidence type="ECO:0000256" key="8">
    <source>
        <dbReference type="ARBA" id="ARBA00023015"/>
    </source>
</evidence>
<keyword evidence="10" id="KW-0804">Transcription</keyword>
<keyword evidence="18" id="KW-1185">Reference proteome</keyword>
<protein>
    <recommendedName>
        <fullName evidence="3">Zinc finger CCCH-type with G patch domain-containing protein</fullName>
    </recommendedName>
</protein>
<dbReference type="PROSITE" id="PS50174">
    <property type="entry name" value="G_PATCH"/>
    <property type="match status" value="1"/>
</dbReference>
<proteinExistence type="predicted"/>
<dbReference type="GO" id="GO:0000978">
    <property type="term" value="F:RNA polymerase II cis-regulatory region sequence-specific DNA binding"/>
    <property type="evidence" value="ECO:0007669"/>
    <property type="project" value="TreeGrafter"/>
</dbReference>
<keyword evidence="11" id="KW-0539">Nucleus</keyword>
<feature type="domain" description="C3H1-type" evidence="15">
    <location>
        <begin position="173"/>
        <end position="200"/>
    </location>
</feature>
<keyword evidence="5 12" id="KW-0479">Metal-binding</keyword>
<evidence type="ECO:0000313" key="18">
    <source>
        <dbReference type="Proteomes" id="UP001187531"/>
    </source>
</evidence>
<gene>
    <name evidence="17" type="ORF">QYM36_005051</name>
</gene>
<feature type="region of interest" description="Disordered" evidence="14">
    <location>
        <begin position="430"/>
        <end position="449"/>
    </location>
</feature>
<dbReference type="GO" id="GO:0001227">
    <property type="term" value="F:DNA-binding transcription repressor activity, RNA polymerase II-specific"/>
    <property type="evidence" value="ECO:0007669"/>
    <property type="project" value="TreeGrafter"/>
</dbReference>
<comment type="subcellular location">
    <subcellularLocation>
        <location evidence="2">Nucleus</location>
    </subcellularLocation>
</comment>
<evidence type="ECO:0000256" key="6">
    <source>
        <dbReference type="ARBA" id="ARBA00022771"/>
    </source>
</evidence>
<comment type="caution">
    <text evidence="17">The sequence shown here is derived from an EMBL/GenBank/DDBJ whole genome shotgun (WGS) entry which is preliminary data.</text>
</comment>
<dbReference type="GO" id="GO:0005634">
    <property type="term" value="C:nucleus"/>
    <property type="evidence" value="ECO:0007669"/>
    <property type="project" value="UniProtKB-SubCell"/>
</dbReference>
<evidence type="ECO:0000256" key="11">
    <source>
        <dbReference type="ARBA" id="ARBA00023242"/>
    </source>
</evidence>
<keyword evidence="7 12" id="KW-0862">Zinc</keyword>
<sequence length="531" mass="60566">MDIESLEVSIKENELQLQNVELLGQAASGEDLDNLEKLAADLREVISLSKQSLNLLKIQAKGNENAIEDPFELEYARLKAELGDSIPEDTNNTGQLNGSQSLSLAETSESIQLTDEFPELANLEGQKCRAPFSHSWGPIDYHNAMIVGLEGIEVSDGEPCIKVRIFYLMPTHESMKTCQYFLDGKCRFDEEECRFSHGEIVSLQDLRDYEEPNFLGITKLSKILCRYEENDLWYNAAVKSVGENNRLIIVYDSYPNQDYEVGLEDVWPLETVVREEASDDGSDFELNPTDDRIVQREEEEENEVVQTNFLSGNVANSALGEWEKHTKGFGSKMMTRLGYVMGSGLGKSGEGRTEPVEAIVLPPGRSLDRCMEMKEKTKGRSLLSVEARLKRQKIIAERQDKKFIEKQIAQENHFQSLFDVLNARMSSGIQGSTWRKEKDSTSGKELKKESSKNLNLKNFQICENIRKCDSELKRLRESRLRHLARNDKLASEMIQKQIDTKENELEQLKRSEKAVSREQDSRNLQKKLQIF</sequence>
<evidence type="ECO:0000256" key="13">
    <source>
        <dbReference type="SAM" id="Coils"/>
    </source>
</evidence>
<dbReference type="CDD" id="cd20384">
    <property type="entry name" value="Tudor_ZGPAT"/>
    <property type="match status" value="1"/>
</dbReference>
<evidence type="ECO:0000256" key="12">
    <source>
        <dbReference type="PROSITE-ProRule" id="PRU00723"/>
    </source>
</evidence>
<dbReference type="SMART" id="SM00443">
    <property type="entry name" value="G_patch"/>
    <property type="match status" value="1"/>
</dbReference>
<feature type="zinc finger region" description="C3H1-type" evidence="12">
    <location>
        <begin position="173"/>
        <end position="200"/>
    </location>
</feature>
<dbReference type="InterPro" id="IPR000467">
    <property type="entry name" value="G_patch_dom"/>
</dbReference>
<evidence type="ECO:0000259" key="16">
    <source>
        <dbReference type="PROSITE" id="PS50174"/>
    </source>
</evidence>
<keyword evidence="4" id="KW-0678">Repressor</keyword>
<dbReference type="AlphaFoldDB" id="A0AA88I6W0"/>
<evidence type="ECO:0000256" key="3">
    <source>
        <dbReference type="ARBA" id="ARBA00022414"/>
    </source>
</evidence>
<evidence type="ECO:0000256" key="7">
    <source>
        <dbReference type="ARBA" id="ARBA00022833"/>
    </source>
</evidence>
<dbReference type="EMBL" id="JAVRJZ010000008">
    <property type="protein sequence ID" value="KAK2719431.1"/>
    <property type="molecule type" value="Genomic_DNA"/>
</dbReference>
<dbReference type="PANTHER" id="PTHR46297">
    <property type="entry name" value="ZINC FINGER CCCH-TYPE WITH G PATCH DOMAIN-CONTAINING PROTEIN"/>
    <property type="match status" value="1"/>
</dbReference>
<dbReference type="InterPro" id="IPR000571">
    <property type="entry name" value="Znf_CCCH"/>
</dbReference>
<keyword evidence="8" id="KW-0805">Transcription regulation</keyword>
<evidence type="ECO:0000256" key="1">
    <source>
        <dbReference type="ARBA" id="ARBA00004062"/>
    </source>
</evidence>
<reference evidence="17" key="1">
    <citation type="submission" date="2023-07" db="EMBL/GenBank/DDBJ databases">
        <title>Chromosome-level genome assembly of Artemia franciscana.</title>
        <authorList>
            <person name="Jo E."/>
        </authorList>
    </citation>
    <scope>NUCLEOTIDE SEQUENCE</scope>
    <source>
        <tissue evidence="17">Whole body</tissue>
    </source>
</reference>
<evidence type="ECO:0000256" key="9">
    <source>
        <dbReference type="ARBA" id="ARBA00023125"/>
    </source>
</evidence>
<dbReference type="Pfam" id="PF01585">
    <property type="entry name" value="G-patch"/>
    <property type="match status" value="1"/>
</dbReference>
<dbReference type="GO" id="GO:0008270">
    <property type="term" value="F:zinc ion binding"/>
    <property type="evidence" value="ECO:0007669"/>
    <property type="project" value="UniProtKB-KW"/>
</dbReference>
<keyword evidence="9" id="KW-0238">DNA-binding</keyword>
<dbReference type="PANTHER" id="PTHR46297:SF1">
    <property type="entry name" value="ZINC FINGER CCCH-TYPE WITH G PATCH DOMAIN-CONTAINING PROTEIN"/>
    <property type="match status" value="1"/>
</dbReference>
<dbReference type="Gene3D" id="2.30.30.1190">
    <property type="match status" value="1"/>
</dbReference>
<organism evidence="17 18">
    <name type="scientific">Artemia franciscana</name>
    <name type="common">Brine shrimp</name>
    <name type="synonym">Artemia sanfranciscana</name>
    <dbReference type="NCBI Taxonomy" id="6661"/>
    <lineage>
        <taxon>Eukaryota</taxon>
        <taxon>Metazoa</taxon>
        <taxon>Ecdysozoa</taxon>
        <taxon>Arthropoda</taxon>
        <taxon>Crustacea</taxon>
        <taxon>Branchiopoda</taxon>
        <taxon>Anostraca</taxon>
        <taxon>Artemiidae</taxon>
        <taxon>Artemia</taxon>
    </lineage>
</organism>
<dbReference type="Proteomes" id="UP001187531">
    <property type="component" value="Unassembled WGS sequence"/>
</dbReference>
<name>A0AA88I6W0_ARTSF</name>
<evidence type="ECO:0000256" key="14">
    <source>
        <dbReference type="SAM" id="MobiDB-lite"/>
    </source>
</evidence>
<comment type="function">
    <text evidence="1">Transcription repressor.</text>
</comment>
<keyword evidence="6 12" id="KW-0863">Zinc-finger</keyword>
<feature type="compositionally biased region" description="Basic and acidic residues" evidence="14">
    <location>
        <begin position="434"/>
        <end position="449"/>
    </location>
</feature>
<feature type="coiled-coil region" evidence="13">
    <location>
        <begin position="491"/>
        <end position="521"/>
    </location>
</feature>
<keyword evidence="13" id="KW-0175">Coiled coil</keyword>
<dbReference type="PROSITE" id="PS50103">
    <property type="entry name" value="ZF_C3H1"/>
    <property type="match status" value="1"/>
</dbReference>
<feature type="domain" description="G-patch" evidence="16">
    <location>
        <begin position="326"/>
        <end position="358"/>
    </location>
</feature>
<evidence type="ECO:0000313" key="17">
    <source>
        <dbReference type="EMBL" id="KAK2719431.1"/>
    </source>
</evidence>
<evidence type="ECO:0000256" key="2">
    <source>
        <dbReference type="ARBA" id="ARBA00004123"/>
    </source>
</evidence>
<evidence type="ECO:0000256" key="5">
    <source>
        <dbReference type="ARBA" id="ARBA00022723"/>
    </source>
</evidence>